<dbReference type="AlphaFoldDB" id="A0A4P9VQ20"/>
<sequence>MTKYPVTIPKGLTHLRTWLTGLITGLSLSFHATAGKSEALVLMAECPAHLSECVTMSLNLGSVDWEDYIEREVMLTPSYTLVSFPVRGTLANDNKTKRYHVAKAIFTQGLGCSDLDHVAVVGYSAEGDPILLTKKGEFTVKDIRLSIGCEQCLQLIDDNLNLIAEYTTPAWDLSLVDLEPKNLTWNQEGALFIQHHGNCLRWHKNNHFQQVDNTYCKPSPDLKPMHPSQMDEPPTLKLIVPQSPLQGLLQAGACT</sequence>
<organism evidence="1 2">
    <name type="scientific">Zooshikella ganghwensis</name>
    <dbReference type="NCBI Taxonomy" id="202772"/>
    <lineage>
        <taxon>Bacteria</taxon>
        <taxon>Pseudomonadati</taxon>
        <taxon>Pseudomonadota</taxon>
        <taxon>Gammaproteobacteria</taxon>
        <taxon>Oceanospirillales</taxon>
        <taxon>Zooshikellaceae</taxon>
        <taxon>Zooshikella</taxon>
    </lineage>
</organism>
<protein>
    <submittedName>
        <fullName evidence="1">Uncharacterized protein</fullName>
    </submittedName>
</protein>
<proteinExistence type="predicted"/>
<comment type="caution">
    <text evidence="1">The sequence shown here is derived from an EMBL/GenBank/DDBJ whole genome shotgun (WGS) entry which is preliminary data.</text>
</comment>
<dbReference type="RefSeq" id="WP_094787621.1">
    <property type="nucleotide sequence ID" value="NZ_NDXW01000001.1"/>
</dbReference>
<dbReference type="Proteomes" id="UP000257039">
    <property type="component" value="Unassembled WGS sequence"/>
</dbReference>
<dbReference type="EMBL" id="NDXW01000001">
    <property type="protein sequence ID" value="RDH44474.1"/>
    <property type="molecule type" value="Genomic_DNA"/>
</dbReference>
<gene>
    <name evidence="1" type="ORF">B9G39_14080</name>
</gene>
<keyword evidence="2" id="KW-1185">Reference proteome</keyword>
<evidence type="ECO:0000313" key="2">
    <source>
        <dbReference type="Proteomes" id="UP000257039"/>
    </source>
</evidence>
<evidence type="ECO:0000313" key="1">
    <source>
        <dbReference type="EMBL" id="RDH44474.1"/>
    </source>
</evidence>
<reference evidence="1 2" key="1">
    <citation type="submission" date="2017-04" db="EMBL/GenBank/DDBJ databases">
        <title>Draft genome sequence of Zooshikella ganghwensis VG4 isolated from Red Sea sediments.</title>
        <authorList>
            <person name="Rehman Z."/>
            <person name="Alam I."/>
            <person name="Kamau A."/>
            <person name="Bajic V."/>
            <person name="Leiknes T."/>
        </authorList>
    </citation>
    <scope>NUCLEOTIDE SEQUENCE [LARGE SCALE GENOMIC DNA]</scope>
    <source>
        <strain evidence="1 2">VG4</strain>
    </source>
</reference>
<name>A0A4P9VQ20_9GAMM</name>
<accession>A0A4P9VQ20</accession>